<dbReference type="CDD" id="cd13903">
    <property type="entry name" value="CuRO_3_Tv-LCC_like"/>
    <property type="match status" value="1"/>
</dbReference>
<dbReference type="Pfam" id="PF07732">
    <property type="entry name" value="Cu-oxidase_3"/>
    <property type="match status" value="1"/>
</dbReference>
<dbReference type="InterPro" id="IPR001117">
    <property type="entry name" value="Cu-oxidase_2nd"/>
</dbReference>
<keyword evidence="17" id="KW-1185">Reference proteome</keyword>
<keyword evidence="12" id="KW-0732">Signal</keyword>
<comment type="catalytic activity">
    <reaction evidence="1">
        <text>4 hydroquinone + O2 = 4 benzosemiquinone + 2 H2O</text>
        <dbReference type="Rhea" id="RHEA:11276"/>
        <dbReference type="ChEBI" id="CHEBI:15377"/>
        <dbReference type="ChEBI" id="CHEBI:15379"/>
        <dbReference type="ChEBI" id="CHEBI:17594"/>
        <dbReference type="ChEBI" id="CHEBI:17977"/>
        <dbReference type="EC" id="1.10.3.2"/>
    </reaction>
</comment>
<dbReference type="RefSeq" id="XP_043008185.1">
    <property type="nucleotide sequence ID" value="XM_043152902.1"/>
</dbReference>
<dbReference type="GeneID" id="66077192"/>
<dbReference type="PROSITE" id="PS00079">
    <property type="entry name" value="MULTICOPPER_OXIDASE1"/>
    <property type="match status" value="1"/>
</dbReference>
<evidence type="ECO:0000256" key="6">
    <source>
        <dbReference type="ARBA" id="ARBA00022525"/>
    </source>
</evidence>
<reference evidence="16" key="1">
    <citation type="journal article" date="2021" name="Genome Biol. Evol.">
        <title>The assembled and annotated genome of the fairy-ring fungus Marasmius oreades.</title>
        <authorList>
            <person name="Hiltunen M."/>
            <person name="Ament-Velasquez S.L."/>
            <person name="Johannesson H."/>
        </authorList>
    </citation>
    <scope>NUCLEOTIDE SEQUENCE</scope>
    <source>
        <strain evidence="16">03SP1</strain>
    </source>
</reference>
<dbReference type="InterPro" id="IPR011706">
    <property type="entry name" value="Cu-oxidase_C"/>
</dbReference>
<evidence type="ECO:0000256" key="12">
    <source>
        <dbReference type="SAM" id="SignalP"/>
    </source>
</evidence>
<proteinExistence type="inferred from homology"/>
<dbReference type="EMBL" id="CM032185">
    <property type="protein sequence ID" value="KAG7091715.1"/>
    <property type="molecule type" value="Genomic_DNA"/>
</dbReference>
<feature type="domain" description="Plastocyanin-like" evidence="15">
    <location>
        <begin position="35"/>
        <end position="150"/>
    </location>
</feature>
<keyword evidence="6" id="KW-0964">Secreted</keyword>
<dbReference type="GO" id="GO:0005576">
    <property type="term" value="C:extracellular region"/>
    <property type="evidence" value="ECO:0007669"/>
    <property type="project" value="UniProtKB-SubCell"/>
</dbReference>
<feature type="chain" id="PRO_5040344521" description="laccase" evidence="12">
    <location>
        <begin position="20"/>
        <end position="568"/>
    </location>
</feature>
<evidence type="ECO:0000256" key="7">
    <source>
        <dbReference type="ARBA" id="ARBA00022723"/>
    </source>
</evidence>
<organism evidence="16 17">
    <name type="scientific">Marasmius oreades</name>
    <name type="common">fairy-ring Marasmius</name>
    <dbReference type="NCBI Taxonomy" id="181124"/>
    <lineage>
        <taxon>Eukaryota</taxon>
        <taxon>Fungi</taxon>
        <taxon>Dikarya</taxon>
        <taxon>Basidiomycota</taxon>
        <taxon>Agaricomycotina</taxon>
        <taxon>Agaricomycetes</taxon>
        <taxon>Agaricomycetidae</taxon>
        <taxon>Agaricales</taxon>
        <taxon>Marasmiineae</taxon>
        <taxon>Marasmiaceae</taxon>
        <taxon>Marasmius</taxon>
    </lineage>
</organism>
<evidence type="ECO:0000259" key="14">
    <source>
        <dbReference type="Pfam" id="PF07731"/>
    </source>
</evidence>
<evidence type="ECO:0000256" key="1">
    <source>
        <dbReference type="ARBA" id="ARBA00000349"/>
    </source>
</evidence>
<evidence type="ECO:0000256" key="3">
    <source>
        <dbReference type="ARBA" id="ARBA00004613"/>
    </source>
</evidence>
<dbReference type="OrthoDB" id="2121828at2759"/>
<dbReference type="SUPFAM" id="SSF49503">
    <property type="entry name" value="Cupredoxins"/>
    <property type="match status" value="3"/>
</dbReference>
<comment type="similarity">
    <text evidence="4">Belongs to the multicopper oxidase family.</text>
</comment>
<comment type="cofactor">
    <cofactor evidence="2">
        <name>Cu cation</name>
        <dbReference type="ChEBI" id="CHEBI:23378"/>
    </cofactor>
</comment>
<name>A0A9P7US29_9AGAR</name>
<keyword evidence="8" id="KW-0560">Oxidoreductase</keyword>
<feature type="domain" description="Plastocyanin-like" evidence="13">
    <location>
        <begin position="164"/>
        <end position="278"/>
    </location>
</feature>
<dbReference type="KEGG" id="more:E1B28_008116"/>
<dbReference type="Proteomes" id="UP001049176">
    <property type="component" value="Chromosome 5"/>
</dbReference>
<dbReference type="InterPro" id="IPR045087">
    <property type="entry name" value="Cu-oxidase_fam"/>
</dbReference>
<protein>
    <recommendedName>
        <fullName evidence="5">laccase</fullName>
        <ecNumber evidence="5">1.10.3.2</ecNumber>
    </recommendedName>
</protein>
<dbReference type="Pfam" id="PF00394">
    <property type="entry name" value="Cu-oxidase"/>
    <property type="match status" value="1"/>
</dbReference>
<evidence type="ECO:0000256" key="2">
    <source>
        <dbReference type="ARBA" id="ARBA00001935"/>
    </source>
</evidence>
<dbReference type="GO" id="GO:0005507">
    <property type="term" value="F:copper ion binding"/>
    <property type="evidence" value="ECO:0007669"/>
    <property type="project" value="InterPro"/>
</dbReference>
<evidence type="ECO:0000259" key="15">
    <source>
        <dbReference type="Pfam" id="PF07732"/>
    </source>
</evidence>
<keyword evidence="9" id="KW-0186">Copper</keyword>
<feature type="signal peptide" evidence="12">
    <location>
        <begin position="1"/>
        <end position="19"/>
    </location>
</feature>
<dbReference type="Pfam" id="PF07731">
    <property type="entry name" value="Cu-oxidase_2"/>
    <property type="match status" value="1"/>
</dbReference>
<keyword evidence="11" id="KW-0325">Glycoprotein</keyword>
<dbReference type="AlphaFoldDB" id="A0A9P7US29"/>
<feature type="domain" description="Plastocyanin-like" evidence="14">
    <location>
        <begin position="385"/>
        <end position="504"/>
    </location>
</feature>
<evidence type="ECO:0000256" key="9">
    <source>
        <dbReference type="ARBA" id="ARBA00023008"/>
    </source>
</evidence>
<dbReference type="EC" id="1.10.3.2" evidence="5"/>
<dbReference type="PANTHER" id="PTHR11709">
    <property type="entry name" value="MULTI-COPPER OXIDASE"/>
    <property type="match status" value="1"/>
</dbReference>
<evidence type="ECO:0000259" key="13">
    <source>
        <dbReference type="Pfam" id="PF00394"/>
    </source>
</evidence>
<dbReference type="InterPro" id="IPR008972">
    <property type="entry name" value="Cupredoxin"/>
</dbReference>
<evidence type="ECO:0000256" key="5">
    <source>
        <dbReference type="ARBA" id="ARBA00012297"/>
    </source>
</evidence>
<keyword evidence="7" id="KW-0479">Metal-binding</keyword>
<keyword evidence="10" id="KW-1015">Disulfide bond</keyword>
<evidence type="ECO:0000313" key="17">
    <source>
        <dbReference type="Proteomes" id="UP001049176"/>
    </source>
</evidence>
<sequence length="568" mass="64123">MILSRLISILTGVAVSALATKPGKVEFELQIRNGVVSPDGFPRVGVLPNDFPGPAIIANKGDQFNITVKNNLLDRTMTTDTTVHWHGLHVKKYIWADGAAFVSQCPIASGRAYTYTFDGGDQAGTFWYHSHLTSQYCDGLRGPLVIYDPKDPHLDLYDYDNATTIITLADWYRTSYLTPLQDTRISQLRKTNLTALIRALVFFSRRVIRFFSRLSRTSESTLINGIGRYKDGPQIPLAVVNVVQGKRYRFRFISMSCDPYYNVTIDGHELTIIEVEGQRYSAVLHANNQVGNYWIRANPSEGPQGFKGGINSAVLRYLSAPEEEPAPSEPEMPKMMLREWDLHPLKEAKVPGEPHLDGADMNINLDFTTDPSTKLFLTNGHAYIPPVIPVLLQILRILNGPPSDLVKLLPKETIYYVPLNKTIQLSMPIRKKKELSGTPHPMHLHGHNFTVIRSAGNDSFQWNNPIQRDVVDTGYSGDNVVIRWTTDNPGPWFFHCHIDDHLGRCLCLYTLKRALLTKSSRGMAIIFVPEDLRSIEEDNTPAPDEWKRLCPDYGDQWLGNEQDNMMTD</sequence>
<dbReference type="InterPro" id="IPR011707">
    <property type="entry name" value="Cu-oxidase-like_N"/>
</dbReference>
<gene>
    <name evidence="16" type="ORF">E1B28_008116</name>
</gene>
<dbReference type="FunFam" id="2.60.40.420:FF:000045">
    <property type="entry name" value="Laccase 2"/>
    <property type="match status" value="1"/>
</dbReference>
<comment type="subcellular location">
    <subcellularLocation>
        <location evidence="3">Secreted</location>
    </subcellularLocation>
</comment>
<evidence type="ECO:0000313" key="16">
    <source>
        <dbReference type="EMBL" id="KAG7091715.1"/>
    </source>
</evidence>
<accession>A0A9P7US29</accession>
<comment type="caution">
    <text evidence="16">The sequence shown here is derived from an EMBL/GenBank/DDBJ whole genome shotgun (WGS) entry which is preliminary data.</text>
</comment>
<dbReference type="GO" id="GO:0052716">
    <property type="term" value="F:hydroquinone:oxygen oxidoreductase activity"/>
    <property type="evidence" value="ECO:0007669"/>
    <property type="project" value="UniProtKB-EC"/>
</dbReference>
<dbReference type="InterPro" id="IPR033138">
    <property type="entry name" value="Cu_oxidase_CS"/>
</dbReference>
<dbReference type="PANTHER" id="PTHR11709:SF394">
    <property type="entry name" value="FI03373P-RELATED"/>
    <property type="match status" value="1"/>
</dbReference>
<evidence type="ECO:0000256" key="8">
    <source>
        <dbReference type="ARBA" id="ARBA00023002"/>
    </source>
</evidence>
<dbReference type="Gene3D" id="2.60.40.420">
    <property type="entry name" value="Cupredoxins - blue copper proteins"/>
    <property type="match status" value="3"/>
</dbReference>
<evidence type="ECO:0000256" key="10">
    <source>
        <dbReference type="ARBA" id="ARBA00023157"/>
    </source>
</evidence>
<evidence type="ECO:0000256" key="4">
    <source>
        <dbReference type="ARBA" id="ARBA00010609"/>
    </source>
</evidence>
<evidence type="ECO:0000256" key="11">
    <source>
        <dbReference type="ARBA" id="ARBA00023180"/>
    </source>
</evidence>